<accession>A0A1C5IJI1</accession>
<dbReference type="RefSeq" id="WP_091062555.1">
    <property type="nucleotide sequence ID" value="NZ_FMDM01000006.1"/>
</dbReference>
<sequence length="93" mass="10590">MSIKVDYAVLESSNQQMQAISRTIDEKLDTLRAMLTKLEWEGQDRVAYQQHQAQWDAAVRDINKVLNEIGGAVGIARENYMTTEMSNSKVWGN</sequence>
<dbReference type="EMBL" id="FMDM01000006">
    <property type="protein sequence ID" value="SCG58424.1"/>
    <property type="molecule type" value="Genomic_DNA"/>
</dbReference>
<evidence type="ECO:0000256" key="1">
    <source>
        <dbReference type="RuleBase" id="RU362001"/>
    </source>
</evidence>
<name>A0A1C5IJI1_9ACTN</name>
<keyword evidence="3" id="KW-1185">Reference proteome</keyword>
<dbReference type="STRING" id="745366.GA0070213_10657"/>
<evidence type="ECO:0000313" key="2">
    <source>
        <dbReference type="EMBL" id="SCG58424.1"/>
    </source>
</evidence>
<dbReference type="OrthoDB" id="3387628at2"/>
<reference evidence="3" key="1">
    <citation type="submission" date="2016-06" db="EMBL/GenBank/DDBJ databases">
        <authorList>
            <person name="Varghese N."/>
            <person name="Submissions Spin"/>
        </authorList>
    </citation>
    <scope>NUCLEOTIDE SEQUENCE [LARGE SCALE GENOMIC DNA]</scope>
    <source>
        <strain evidence="3">DSM 45647</strain>
    </source>
</reference>
<dbReference type="Proteomes" id="UP000199360">
    <property type="component" value="Unassembled WGS sequence"/>
</dbReference>
<dbReference type="NCBIfam" id="TIGR03930">
    <property type="entry name" value="WXG100_ESAT6"/>
    <property type="match status" value="1"/>
</dbReference>
<dbReference type="AlphaFoldDB" id="A0A1C5IJI1"/>
<dbReference type="InterPro" id="IPR010310">
    <property type="entry name" value="T7SS_ESAT-6-like"/>
</dbReference>
<organism evidence="2 3">
    <name type="scientific">Micromonospora humi</name>
    <dbReference type="NCBI Taxonomy" id="745366"/>
    <lineage>
        <taxon>Bacteria</taxon>
        <taxon>Bacillati</taxon>
        <taxon>Actinomycetota</taxon>
        <taxon>Actinomycetes</taxon>
        <taxon>Micromonosporales</taxon>
        <taxon>Micromonosporaceae</taxon>
        <taxon>Micromonospora</taxon>
    </lineage>
</organism>
<gene>
    <name evidence="2" type="ORF">GA0070213_10657</name>
</gene>
<dbReference type="Gene3D" id="1.10.287.1060">
    <property type="entry name" value="ESAT-6-like"/>
    <property type="match status" value="1"/>
</dbReference>
<protein>
    <recommendedName>
        <fullName evidence="1">ESAT-6-like protein</fullName>
    </recommendedName>
</protein>
<dbReference type="Pfam" id="PF06013">
    <property type="entry name" value="WXG100"/>
    <property type="match status" value="1"/>
</dbReference>
<proteinExistence type="inferred from homology"/>
<dbReference type="SUPFAM" id="SSF140453">
    <property type="entry name" value="EsxAB dimer-like"/>
    <property type="match status" value="1"/>
</dbReference>
<dbReference type="InterPro" id="IPR036689">
    <property type="entry name" value="ESAT-6-like_sf"/>
</dbReference>
<evidence type="ECO:0000313" key="3">
    <source>
        <dbReference type="Proteomes" id="UP000199360"/>
    </source>
</evidence>
<comment type="similarity">
    <text evidence="1">Belongs to the WXG100 family.</text>
</comment>